<feature type="transmembrane region" description="Helical" evidence="4">
    <location>
        <begin position="302"/>
        <end position="320"/>
    </location>
</feature>
<protein>
    <submittedName>
        <fullName evidence="6">MFS general substrate transporter</fullName>
    </submittedName>
</protein>
<evidence type="ECO:0000313" key="6">
    <source>
        <dbReference type="EMBL" id="PWN91029.1"/>
    </source>
</evidence>
<keyword evidence="4" id="KW-1133">Transmembrane helix</keyword>
<accession>A0A316YP25</accession>
<evidence type="ECO:0000259" key="5">
    <source>
        <dbReference type="PROSITE" id="PS50850"/>
    </source>
</evidence>
<feature type="transmembrane region" description="Helical" evidence="4">
    <location>
        <begin position="425"/>
        <end position="449"/>
    </location>
</feature>
<feature type="transmembrane region" description="Helical" evidence="4">
    <location>
        <begin position="395"/>
        <end position="413"/>
    </location>
</feature>
<feature type="transmembrane region" description="Helical" evidence="4">
    <location>
        <begin position="117"/>
        <end position="136"/>
    </location>
</feature>
<feature type="compositionally biased region" description="Basic and acidic residues" evidence="3">
    <location>
        <begin position="15"/>
        <end position="29"/>
    </location>
</feature>
<sequence>MSTSDDEVQAQLELRSVRGRDTPSLRESIEEPNLPPTDSGWQAWTFLATATTMETLIWGMGNAYGTFQEYHERSPDSPLYGSSRASITATGTLIAGGLFFSPWLFNGFLSSYPHLVKRFSLACLALSAVSLVAASFKPTAMRAAALQGFLSGWAGGAYYTPCMIWLPQWFVARRSLATGIMFVGSGIGGVVWPFALDALLSRTGFSATLRILALIQVLVGGLAWTFQKPRLPVVAPDARQRRRRRNVVAGVLPRHATVLHSPLGLVNGAFLFFQGAAYWSVSFYIAPYAASLGLSSTASTGVLSCLNAASAVSFVVIGQLCDAWQFSPLALSLSAVGSALVGLLLGFGQSLAPLLAFAILFGLANGGYPTFLAPAAKEMAALGSSDHSTIFVEYLAWRGAATVTGPLISAGLYQRSSQRAVWGSYGLAPVVIFVTTLLAASAGLAALTLPLRRRVASSHR</sequence>
<dbReference type="RefSeq" id="XP_025378227.1">
    <property type="nucleotide sequence ID" value="XM_025521909.1"/>
</dbReference>
<feature type="transmembrane region" description="Helical" evidence="4">
    <location>
        <begin position="41"/>
        <end position="64"/>
    </location>
</feature>
<organism evidence="6 7">
    <name type="scientific">Acaromyces ingoldii</name>
    <dbReference type="NCBI Taxonomy" id="215250"/>
    <lineage>
        <taxon>Eukaryota</taxon>
        <taxon>Fungi</taxon>
        <taxon>Dikarya</taxon>
        <taxon>Basidiomycota</taxon>
        <taxon>Ustilaginomycotina</taxon>
        <taxon>Exobasidiomycetes</taxon>
        <taxon>Exobasidiales</taxon>
        <taxon>Cryptobasidiaceae</taxon>
        <taxon>Acaromyces</taxon>
    </lineage>
</organism>
<feature type="transmembrane region" description="Helical" evidence="4">
    <location>
        <begin position="85"/>
        <end position="105"/>
    </location>
</feature>
<feature type="transmembrane region" description="Helical" evidence="4">
    <location>
        <begin position="269"/>
        <end position="290"/>
    </location>
</feature>
<dbReference type="Proteomes" id="UP000245768">
    <property type="component" value="Unassembled WGS sequence"/>
</dbReference>
<dbReference type="EMBL" id="KZ819636">
    <property type="protein sequence ID" value="PWN91029.1"/>
    <property type="molecule type" value="Genomic_DNA"/>
</dbReference>
<comment type="subcellular location">
    <subcellularLocation>
        <location evidence="1">Membrane</location>
        <topology evidence="1">Multi-pass membrane protein</topology>
    </subcellularLocation>
</comment>
<feature type="domain" description="Major facilitator superfamily (MFS) profile" evidence="5">
    <location>
        <begin position="261"/>
        <end position="460"/>
    </location>
</feature>
<dbReference type="PANTHER" id="PTHR11360:SF287">
    <property type="entry name" value="MFS MONOCARBOXYLATE TRANSPORTER"/>
    <property type="match status" value="1"/>
</dbReference>
<dbReference type="Pfam" id="PF07690">
    <property type="entry name" value="MFS_1"/>
    <property type="match status" value="1"/>
</dbReference>
<evidence type="ECO:0000256" key="1">
    <source>
        <dbReference type="ARBA" id="ARBA00004141"/>
    </source>
</evidence>
<dbReference type="GeneID" id="37043825"/>
<dbReference type="PANTHER" id="PTHR11360">
    <property type="entry name" value="MONOCARBOXYLATE TRANSPORTER"/>
    <property type="match status" value="1"/>
</dbReference>
<feature type="transmembrane region" description="Helical" evidence="4">
    <location>
        <begin position="176"/>
        <end position="195"/>
    </location>
</feature>
<reference evidence="6 7" key="1">
    <citation type="journal article" date="2018" name="Mol. Biol. Evol.">
        <title>Broad Genomic Sampling Reveals a Smut Pathogenic Ancestry of the Fungal Clade Ustilaginomycotina.</title>
        <authorList>
            <person name="Kijpornyongpan T."/>
            <person name="Mondo S.J."/>
            <person name="Barry K."/>
            <person name="Sandor L."/>
            <person name="Lee J."/>
            <person name="Lipzen A."/>
            <person name="Pangilinan J."/>
            <person name="LaButti K."/>
            <person name="Hainaut M."/>
            <person name="Henrissat B."/>
            <person name="Grigoriev I.V."/>
            <person name="Spatafora J.W."/>
            <person name="Aime M.C."/>
        </authorList>
    </citation>
    <scope>NUCLEOTIDE SEQUENCE [LARGE SCALE GENOMIC DNA]</scope>
    <source>
        <strain evidence="6 7">MCA 4198</strain>
    </source>
</reference>
<dbReference type="OrthoDB" id="2213137at2759"/>
<dbReference type="InterPro" id="IPR020846">
    <property type="entry name" value="MFS_dom"/>
</dbReference>
<evidence type="ECO:0000256" key="3">
    <source>
        <dbReference type="SAM" id="MobiDB-lite"/>
    </source>
</evidence>
<feature type="transmembrane region" description="Helical" evidence="4">
    <location>
        <begin position="148"/>
        <end position="170"/>
    </location>
</feature>
<dbReference type="GO" id="GO:0016020">
    <property type="term" value="C:membrane"/>
    <property type="evidence" value="ECO:0007669"/>
    <property type="project" value="UniProtKB-SubCell"/>
</dbReference>
<gene>
    <name evidence="6" type="ORF">FA10DRAFT_267445</name>
</gene>
<dbReference type="InterPro" id="IPR011701">
    <property type="entry name" value="MFS"/>
</dbReference>
<evidence type="ECO:0000256" key="4">
    <source>
        <dbReference type="SAM" id="Phobius"/>
    </source>
</evidence>
<name>A0A316YP25_9BASI</name>
<proteinExistence type="inferred from homology"/>
<evidence type="ECO:0000313" key="7">
    <source>
        <dbReference type="Proteomes" id="UP000245768"/>
    </source>
</evidence>
<dbReference type="PROSITE" id="PS50850">
    <property type="entry name" value="MFS"/>
    <property type="match status" value="1"/>
</dbReference>
<dbReference type="InParanoid" id="A0A316YP25"/>
<keyword evidence="4" id="KW-0472">Membrane</keyword>
<dbReference type="GO" id="GO:0022857">
    <property type="term" value="F:transmembrane transporter activity"/>
    <property type="evidence" value="ECO:0007669"/>
    <property type="project" value="InterPro"/>
</dbReference>
<feature type="transmembrane region" description="Helical" evidence="4">
    <location>
        <begin position="207"/>
        <end position="226"/>
    </location>
</feature>
<dbReference type="SUPFAM" id="SSF103473">
    <property type="entry name" value="MFS general substrate transporter"/>
    <property type="match status" value="1"/>
</dbReference>
<keyword evidence="4" id="KW-0812">Transmembrane</keyword>
<feature type="transmembrane region" description="Helical" evidence="4">
    <location>
        <begin position="326"/>
        <end position="347"/>
    </location>
</feature>
<keyword evidence="7" id="KW-1185">Reference proteome</keyword>
<feature type="transmembrane region" description="Helical" evidence="4">
    <location>
        <begin position="354"/>
        <end position="375"/>
    </location>
</feature>
<dbReference type="InterPro" id="IPR036259">
    <property type="entry name" value="MFS_trans_sf"/>
</dbReference>
<feature type="region of interest" description="Disordered" evidence="3">
    <location>
        <begin position="15"/>
        <end position="37"/>
    </location>
</feature>
<evidence type="ECO:0000256" key="2">
    <source>
        <dbReference type="ARBA" id="ARBA00006727"/>
    </source>
</evidence>
<comment type="similarity">
    <text evidence="2">Belongs to the major facilitator superfamily. Monocarboxylate porter (TC 2.A.1.13) family.</text>
</comment>
<dbReference type="Gene3D" id="1.20.1250.20">
    <property type="entry name" value="MFS general substrate transporter like domains"/>
    <property type="match status" value="2"/>
</dbReference>
<dbReference type="AlphaFoldDB" id="A0A316YP25"/>
<dbReference type="InterPro" id="IPR050327">
    <property type="entry name" value="Proton-linked_MCT"/>
</dbReference>